<dbReference type="InterPro" id="IPR011009">
    <property type="entry name" value="Kinase-like_dom_sf"/>
</dbReference>
<dbReference type="Proteomes" id="UP000321629">
    <property type="component" value="Unassembled WGS sequence"/>
</dbReference>
<name>A0A5C7DQX9_9BACT</name>
<dbReference type="AlphaFoldDB" id="A0A5C7DQX9"/>
<dbReference type="SUPFAM" id="SSF56112">
    <property type="entry name" value="Protein kinase-like (PK-like)"/>
    <property type="match status" value="1"/>
</dbReference>
<protein>
    <submittedName>
        <fullName evidence="1">Capsular biosynthesis protein</fullName>
    </submittedName>
</protein>
<dbReference type="InterPro" id="IPR029044">
    <property type="entry name" value="Nucleotide-diphossugar_trans"/>
</dbReference>
<dbReference type="EMBL" id="VOWJ01000021">
    <property type="protein sequence ID" value="TXE88338.1"/>
    <property type="molecule type" value="Genomic_DNA"/>
</dbReference>
<dbReference type="RefSeq" id="WP_147555366.1">
    <property type="nucleotide sequence ID" value="NZ_VOWJ01000021.1"/>
</dbReference>
<proteinExistence type="predicted"/>
<evidence type="ECO:0000313" key="2">
    <source>
        <dbReference type="Proteomes" id="UP000321629"/>
    </source>
</evidence>
<reference evidence="1 2" key="1">
    <citation type="submission" date="2019-07" db="EMBL/GenBank/DDBJ databases">
        <title>Rapid identification of Enteric Bacteria from Whole Genome Sequences (WGS) using Average Nucleotide Identity (ANI).</title>
        <authorList>
            <person name="Lane C."/>
        </authorList>
    </citation>
    <scope>NUCLEOTIDE SEQUENCE [LARGE SCALE GENOMIC DNA]</scope>
    <source>
        <strain evidence="1 2">2016D-0084</strain>
    </source>
</reference>
<organism evidence="1 2">
    <name type="scientific">Campylobacter volucris</name>
    <dbReference type="NCBI Taxonomy" id="1031542"/>
    <lineage>
        <taxon>Bacteria</taxon>
        <taxon>Pseudomonadati</taxon>
        <taxon>Campylobacterota</taxon>
        <taxon>Epsilonproteobacteria</taxon>
        <taxon>Campylobacterales</taxon>
        <taxon>Campylobacteraceae</taxon>
        <taxon>Campylobacter</taxon>
    </lineage>
</organism>
<comment type="caution">
    <text evidence="1">The sequence shown here is derived from an EMBL/GenBank/DDBJ whole genome shotgun (WGS) entry which is preliminary data.</text>
</comment>
<dbReference type="SUPFAM" id="SSF53448">
    <property type="entry name" value="Nucleotide-diphospho-sugar transferases"/>
    <property type="match status" value="1"/>
</dbReference>
<evidence type="ECO:0000313" key="1">
    <source>
        <dbReference type="EMBL" id="TXE88338.1"/>
    </source>
</evidence>
<sequence length="517" mass="61586">MIIIMSAAYCSPDFELEFGKIPPTFLPLGNRRLYEYQINLFKNIDDSIIIALPKSFKISKYDFQKITSFGVKILYIPDSLSLGEALVYAINMNSPINETLYIFHGDSYFEHISFNKNSLTVTKVRENYKWAYLFDGENLNYSIKNNIDIDNELILSGFMNIENPYILVKCIIESNYSFIEALKQYSIFCPFEILINYSWLDFGLITNYFHSKKAISSQRCFNKLKFCNDGYIIKTSKWDKKIQSEINWFLNFPKELDIYIPKFKEQSNQSYKIEYLYNNTLSELFVFGSLPSYVWENIFKSLKFFLDKLHRYKNIDTNICFDYKNKTLERLKFLNDDSFFNDLINKKYCYNEKNPISLKDILNDINLYLVDNKEYSIIHGDFCFSNIMFDFRSGFIKVFDPRGMDFKENITIYGDMHYDYAKLVHCVFGMYDFIISGFYTCKIKDNKIYFVIDMPNEIYNIQRKFTEIFQLNKNIFAITLHLFLSMLPLHHDSKERQKALFANIFRLYFLFKEEGLL</sequence>
<accession>A0A5C7DQX9</accession>
<gene>
    <name evidence="1" type="ORF">FPD38_03295</name>
</gene>